<dbReference type="SMART" id="SM00507">
    <property type="entry name" value="HNHc"/>
    <property type="match status" value="1"/>
</dbReference>
<dbReference type="GO" id="GO:0004519">
    <property type="term" value="F:endonuclease activity"/>
    <property type="evidence" value="ECO:0007669"/>
    <property type="project" value="InterPro"/>
</dbReference>
<feature type="compositionally biased region" description="Gly residues" evidence="1">
    <location>
        <begin position="77"/>
        <end position="87"/>
    </location>
</feature>
<evidence type="ECO:0000259" key="2">
    <source>
        <dbReference type="SMART" id="SM00507"/>
    </source>
</evidence>
<dbReference type="STRING" id="343013.SAMN04489707_102364"/>
<dbReference type="RefSeq" id="WP_233495043.1">
    <property type="nucleotide sequence ID" value="NZ_CYIG01000018.1"/>
</dbReference>
<sequence length="87" mass="9651">MTGRRLQKARAELFARDPLCAECKRHGRVTLATQRDHIVPLEEGGADDDANVQGLCRDCHDTKSQAERERGQRRARGGGWAGYMEGG</sequence>
<dbReference type="Proteomes" id="UP000183656">
    <property type="component" value="Unassembled WGS sequence"/>
</dbReference>
<reference evidence="3 4" key="1">
    <citation type="submission" date="2016-10" db="EMBL/GenBank/DDBJ databases">
        <authorList>
            <person name="de Groot N.N."/>
        </authorList>
    </citation>
    <scope>NUCLEOTIDE SEQUENCE [LARGE SCALE GENOMIC DNA]</scope>
    <source>
        <strain evidence="3 4">R-24608</strain>
    </source>
</reference>
<dbReference type="GO" id="GO:0003676">
    <property type="term" value="F:nucleic acid binding"/>
    <property type="evidence" value="ECO:0007669"/>
    <property type="project" value="InterPro"/>
</dbReference>
<name>A0A1I7J9D8_9BURK</name>
<accession>A0A1I7J9D8</accession>
<protein>
    <submittedName>
        <fullName evidence="3">5-methylcytosine-specific restriction enzyme A</fullName>
    </submittedName>
</protein>
<feature type="region of interest" description="Disordered" evidence="1">
    <location>
        <begin position="62"/>
        <end position="87"/>
    </location>
</feature>
<dbReference type="AlphaFoldDB" id="A0A1I7J9D8"/>
<dbReference type="CDD" id="cd00085">
    <property type="entry name" value="HNHc"/>
    <property type="match status" value="1"/>
</dbReference>
<keyword evidence="4" id="KW-1185">Reference proteome</keyword>
<dbReference type="InterPro" id="IPR002711">
    <property type="entry name" value="HNH"/>
</dbReference>
<dbReference type="GO" id="GO:0008270">
    <property type="term" value="F:zinc ion binding"/>
    <property type="evidence" value="ECO:0007669"/>
    <property type="project" value="InterPro"/>
</dbReference>
<feature type="compositionally biased region" description="Basic and acidic residues" evidence="1">
    <location>
        <begin position="62"/>
        <end position="72"/>
    </location>
</feature>
<evidence type="ECO:0000313" key="4">
    <source>
        <dbReference type="Proteomes" id="UP000183656"/>
    </source>
</evidence>
<dbReference type="InterPro" id="IPR003615">
    <property type="entry name" value="HNH_nuc"/>
</dbReference>
<evidence type="ECO:0000313" key="3">
    <source>
        <dbReference type="EMBL" id="SFU81800.1"/>
    </source>
</evidence>
<proteinExistence type="predicted"/>
<gene>
    <name evidence="3" type="ORF">SAMN04489707_102364</name>
</gene>
<organism evidence="3 4">
    <name type="scientific">Paenacidovorax caeni</name>
    <dbReference type="NCBI Taxonomy" id="343013"/>
    <lineage>
        <taxon>Bacteria</taxon>
        <taxon>Pseudomonadati</taxon>
        <taxon>Pseudomonadota</taxon>
        <taxon>Betaproteobacteria</taxon>
        <taxon>Burkholderiales</taxon>
        <taxon>Comamonadaceae</taxon>
        <taxon>Paenacidovorax</taxon>
    </lineage>
</organism>
<feature type="domain" description="HNH nuclease" evidence="2">
    <location>
        <begin position="8"/>
        <end position="61"/>
    </location>
</feature>
<dbReference type="Pfam" id="PF01844">
    <property type="entry name" value="HNH"/>
    <property type="match status" value="1"/>
</dbReference>
<evidence type="ECO:0000256" key="1">
    <source>
        <dbReference type="SAM" id="MobiDB-lite"/>
    </source>
</evidence>
<dbReference type="Gene3D" id="1.10.30.50">
    <property type="match status" value="1"/>
</dbReference>
<dbReference type="EMBL" id="FPBX01000023">
    <property type="protein sequence ID" value="SFU81800.1"/>
    <property type="molecule type" value="Genomic_DNA"/>
</dbReference>